<evidence type="ECO:0000313" key="10">
    <source>
        <dbReference type="Proteomes" id="UP000245956"/>
    </source>
</evidence>
<comment type="caution">
    <text evidence="9">The sequence shown here is derived from an EMBL/GenBank/DDBJ whole genome shotgun (WGS) entry which is preliminary data.</text>
</comment>
<feature type="transmembrane region" description="Helical" evidence="7">
    <location>
        <begin position="418"/>
        <end position="435"/>
    </location>
</feature>
<dbReference type="GO" id="GO:0022857">
    <property type="term" value="F:transmembrane transporter activity"/>
    <property type="evidence" value="ECO:0007669"/>
    <property type="project" value="InterPro"/>
</dbReference>
<dbReference type="InterPro" id="IPR036788">
    <property type="entry name" value="T_IF-3_C_sf"/>
</dbReference>
<dbReference type="Proteomes" id="UP000245956">
    <property type="component" value="Unassembled WGS sequence"/>
</dbReference>
<gene>
    <name evidence="9" type="ORF">PCL_12276</name>
</gene>
<dbReference type="PANTHER" id="PTHR43791">
    <property type="entry name" value="PERMEASE-RELATED"/>
    <property type="match status" value="1"/>
</dbReference>
<feature type="transmembrane region" description="Helical" evidence="7">
    <location>
        <begin position="479"/>
        <end position="501"/>
    </location>
</feature>
<feature type="transmembrane region" description="Helical" evidence="7">
    <location>
        <begin position="362"/>
        <end position="381"/>
    </location>
</feature>
<dbReference type="Gene3D" id="3.40.50.1820">
    <property type="entry name" value="alpha/beta hydrolase"/>
    <property type="match status" value="1"/>
</dbReference>
<feature type="compositionally biased region" description="Low complexity" evidence="6">
    <location>
        <begin position="1079"/>
        <end position="1098"/>
    </location>
</feature>
<dbReference type="SUPFAM" id="SSF103473">
    <property type="entry name" value="MFS general substrate transporter"/>
    <property type="match status" value="1"/>
</dbReference>
<dbReference type="InterPro" id="IPR020846">
    <property type="entry name" value="MFS_dom"/>
</dbReference>
<dbReference type="Pfam" id="PF12697">
    <property type="entry name" value="Abhydrolase_6"/>
    <property type="match status" value="1"/>
</dbReference>
<dbReference type="GO" id="GO:0016020">
    <property type="term" value="C:membrane"/>
    <property type="evidence" value="ECO:0007669"/>
    <property type="project" value="UniProtKB-SubCell"/>
</dbReference>
<feature type="region of interest" description="Disordered" evidence="6">
    <location>
        <begin position="1005"/>
        <end position="1127"/>
    </location>
</feature>
<dbReference type="PANTHER" id="PTHR43791:SF70">
    <property type="entry name" value="MAJOR FACILITATOR SUPERFAMILY (MFS) PROFILE DOMAIN-CONTAINING PROTEIN"/>
    <property type="match status" value="1"/>
</dbReference>
<dbReference type="Gene3D" id="1.20.1250.20">
    <property type="entry name" value="MFS general substrate transporter like domains"/>
    <property type="match status" value="2"/>
</dbReference>
<feature type="compositionally biased region" description="Low complexity" evidence="6">
    <location>
        <begin position="1016"/>
        <end position="1033"/>
    </location>
</feature>
<protein>
    <recommendedName>
        <fullName evidence="8">Major facilitator superfamily (MFS) profile domain-containing protein</fullName>
    </recommendedName>
</protein>
<keyword evidence="5 7" id="KW-0472">Membrane</keyword>
<sequence length="1265" mass="138609">MPDIEKPTSGVVDDAEHNMDDLKKMDATQEDNAVGYREYLEALDLEISDKEMRRLRWKLDLTILPMFLITQALQFMDKTSLNYANLFGYQTTLHLKGQQFNYLSASTRHDSHRWPILGYMYAMCAPVHFTDFGTVVYAGYFFGQYPCGWLIGRFPAQKVLATSIFLWGLMVIIMTQCRSYSTALLVRFIMGIFEAAVTPGLTLMTGFWYTRREIPLRQCIWYSALGWGGIIGSYISMGVSKLPEDMTPSRWELIFYILGGATCVWAFVIWLVLPDSPSTASWLSKRERLVAVKRVASNETGIKNKSFDKKQIKLGFLDPKTILLFISVFAAAIPNGVVNSFSTIIIRDMGFSTTKTTELKSVGDAVQIVALFIGGTIILNVPNSRLAVATVANLLCTVAAACMAYLPRSNTWGRLVSFWLVNAQSVGFTVSLTTISSNMAGYTHRSLASALVFTAYCWGNFAGPFVVKPEQAPHFTGATIGLLVGYAIKLGCHLALLVYLFTSNRRRDRVYGPADKEASGEAGMRDLTEFENKDFRPAVSQDMHCITSYIDVSAVPGDNDKTADAVDRCGILSAYRRRRHMQLSTGYDGAALGLLELASVTCTSAAMAAPLEYNFISLSTKPTAQLCYSFVPATRPPTPTSKPSLLVFLNGLGLPQDFWAPAIAELQALRPDSLPAILTYDRFGQGRTTDRDPQDAGAADPTHAHDCMSAVRDLRQLVTQIAREKLRGFDNADEVPLVLACNSIGCALARLYAHEHPGTVAGLLFLDSVLANSDFVSQFPDPDAEGFTEEGLPEGVTAEVLRTARERIGAMFHPDVGNKEGLSRKNLRVLLPDADAPVLKGADGKGPYVTVLGHEFEHFGVEAEKMGMPRAATLAYSNPYWDRYNQGLARITESARSKGPIQVPGAGHFIQRDNPAFVAAELDEMLGKLDTDLLYLRLTPSNALNWRHQHPILPLSPFQDVARLPSPTMTTALRSCALTTRRALYRVFVSPPAAGPRAAQLIHNRRLFATKPPPSSSSSRGPPRNRRGPGPVRTDANEDRGFDRRFTTQQDIDRSGRDRPPRDHEITDPYITVVGGGLPPSLSSSSSAPPDPTASQPTRLILSRLGPDDSLRMVQPYLPADPSAGRPQPRYAVCKIVNKRDEYARQRQLKEKKNAAAAAAGGSAAAVGGAGGKPKTKELELTWAIGAHDLATKMRQMGGFLAKGMKVELMLARKKGGKQVTAEEAADVVRRVREEVAVHGAREGRPASGQVGGTMRMFLEGRAGK</sequence>
<feature type="transmembrane region" description="Helical" evidence="7">
    <location>
        <begin position="447"/>
        <end position="467"/>
    </location>
</feature>
<keyword evidence="3 7" id="KW-0812">Transmembrane</keyword>
<evidence type="ECO:0000256" key="7">
    <source>
        <dbReference type="SAM" id="Phobius"/>
    </source>
</evidence>
<keyword evidence="2" id="KW-0813">Transport</keyword>
<evidence type="ECO:0000256" key="2">
    <source>
        <dbReference type="ARBA" id="ARBA00022448"/>
    </source>
</evidence>
<evidence type="ECO:0000256" key="6">
    <source>
        <dbReference type="SAM" id="MobiDB-lite"/>
    </source>
</evidence>
<dbReference type="InterPro" id="IPR029058">
    <property type="entry name" value="AB_hydrolase_fold"/>
</dbReference>
<evidence type="ECO:0000256" key="5">
    <source>
        <dbReference type="ARBA" id="ARBA00023136"/>
    </source>
</evidence>
<feature type="transmembrane region" description="Helical" evidence="7">
    <location>
        <begin position="159"/>
        <end position="177"/>
    </location>
</feature>
<evidence type="ECO:0000259" key="8">
    <source>
        <dbReference type="PROSITE" id="PS50850"/>
    </source>
</evidence>
<dbReference type="SUPFAM" id="SSF53474">
    <property type="entry name" value="alpha/beta-Hydrolases"/>
    <property type="match status" value="1"/>
</dbReference>
<dbReference type="EMBL" id="LCWV01000008">
    <property type="protein sequence ID" value="PWI70908.1"/>
    <property type="molecule type" value="Genomic_DNA"/>
</dbReference>
<dbReference type="Gene3D" id="3.30.110.10">
    <property type="entry name" value="Translation initiation factor 3 (IF-3), C-terminal domain"/>
    <property type="match status" value="1"/>
</dbReference>
<proteinExistence type="predicted"/>
<comment type="subcellular location">
    <subcellularLocation>
        <location evidence="1">Membrane</location>
        <topology evidence="1">Multi-pass membrane protein</topology>
    </subcellularLocation>
</comment>
<keyword evidence="4 7" id="KW-1133">Transmembrane helix</keyword>
<name>A0A2U3E8S6_PURLI</name>
<evidence type="ECO:0000256" key="1">
    <source>
        <dbReference type="ARBA" id="ARBA00004141"/>
    </source>
</evidence>
<dbReference type="InterPro" id="IPR036259">
    <property type="entry name" value="MFS_trans_sf"/>
</dbReference>
<evidence type="ECO:0000313" key="9">
    <source>
        <dbReference type="EMBL" id="PWI70908.1"/>
    </source>
</evidence>
<dbReference type="InterPro" id="IPR000073">
    <property type="entry name" value="AB_hydrolase_1"/>
</dbReference>
<feature type="compositionally biased region" description="Basic and acidic residues" evidence="6">
    <location>
        <begin position="1035"/>
        <end position="1067"/>
    </location>
</feature>
<accession>A0A2U3E8S6</accession>
<feature type="transmembrane region" description="Helical" evidence="7">
    <location>
        <begin position="184"/>
        <end position="208"/>
    </location>
</feature>
<feature type="domain" description="Major facilitator superfamily (MFS) profile" evidence="8">
    <location>
        <begin position="63"/>
        <end position="507"/>
    </location>
</feature>
<feature type="transmembrane region" description="Helical" evidence="7">
    <location>
        <begin position="322"/>
        <end position="341"/>
    </location>
</feature>
<dbReference type="SUPFAM" id="SSF55200">
    <property type="entry name" value="Translation initiation factor IF3, C-terminal domain"/>
    <property type="match status" value="1"/>
</dbReference>
<dbReference type="AlphaFoldDB" id="A0A2U3E8S6"/>
<organism evidence="9 10">
    <name type="scientific">Purpureocillium lilacinum</name>
    <name type="common">Paecilomyces lilacinus</name>
    <dbReference type="NCBI Taxonomy" id="33203"/>
    <lineage>
        <taxon>Eukaryota</taxon>
        <taxon>Fungi</taxon>
        <taxon>Dikarya</taxon>
        <taxon>Ascomycota</taxon>
        <taxon>Pezizomycotina</taxon>
        <taxon>Sordariomycetes</taxon>
        <taxon>Hypocreomycetidae</taxon>
        <taxon>Hypocreales</taxon>
        <taxon>Ophiocordycipitaceae</taxon>
        <taxon>Purpureocillium</taxon>
    </lineage>
</organism>
<reference evidence="9 10" key="1">
    <citation type="journal article" date="2016" name="Front. Microbiol.">
        <title>Genome and transcriptome sequences reveal the specific parasitism of the nematophagous Purpureocillium lilacinum 36-1.</title>
        <authorList>
            <person name="Xie J."/>
            <person name="Li S."/>
            <person name="Mo C."/>
            <person name="Xiao X."/>
            <person name="Peng D."/>
            <person name="Wang G."/>
            <person name="Xiao Y."/>
        </authorList>
    </citation>
    <scope>NUCLEOTIDE SEQUENCE [LARGE SCALE GENOMIC DNA]</scope>
    <source>
        <strain evidence="9 10">36-1</strain>
    </source>
</reference>
<dbReference type="Pfam" id="PF07690">
    <property type="entry name" value="MFS_1"/>
    <property type="match status" value="1"/>
</dbReference>
<feature type="transmembrane region" description="Helical" evidence="7">
    <location>
        <begin position="220"/>
        <end position="239"/>
    </location>
</feature>
<feature type="transmembrane region" description="Helical" evidence="7">
    <location>
        <begin position="387"/>
        <end position="406"/>
    </location>
</feature>
<evidence type="ECO:0000256" key="3">
    <source>
        <dbReference type="ARBA" id="ARBA00022692"/>
    </source>
</evidence>
<dbReference type="PROSITE" id="PS50850">
    <property type="entry name" value="MFS"/>
    <property type="match status" value="1"/>
</dbReference>
<evidence type="ECO:0000256" key="4">
    <source>
        <dbReference type="ARBA" id="ARBA00022989"/>
    </source>
</evidence>
<dbReference type="InterPro" id="IPR011701">
    <property type="entry name" value="MFS"/>
</dbReference>
<dbReference type="GO" id="GO:0006413">
    <property type="term" value="P:translational initiation"/>
    <property type="evidence" value="ECO:0007669"/>
    <property type="project" value="InterPro"/>
</dbReference>
<feature type="transmembrane region" description="Helical" evidence="7">
    <location>
        <begin position="251"/>
        <end position="273"/>
    </location>
</feature>